<gene>
    <name evidence="1" type="ORF">TOPH_00841</name>
</gene>
<dbReference type="AlphaFoldDB" id="A0A0L0NJI1"/>
<comment type="caution">
    <text evidence="1">The sequence shown here is derived from an EMBL/GenBank/DDBJ whole genome shotgun (WGS) entry which is preliminary data.</text>
</comment>
<evidence type="ECO:0000313" key="2">
    <source>
        <dbReference type="Proteomes" id="UP000036947"/>
    </source>
</evidence>
<keyword evidence="2" id="KW-1185">Reference proteome</keyword>
<organism evidence="1 2">
    <name type="scientific">Tolypocladium ophioglossoides (strain CBS 100239)</name>
    <name type="common">Snaketongue truffleclub</name>
    <name type="synonym">Elaphocordyceps ophioglossoides</name>
    <dbReference type="NCBI Taxonomy" id="1163406"/>
    <lineage>
        <taxon>Eukaryota</taxon>
        <taxon>Fungi</taxon>
        <taxon>Dikarya</taxon>
        <taxon>Ascomycota</taxon>
        <taxon>Pezizomycotina</taxon>
        <taxon>Sordariomycetes</taxon>
        <taxon>Hypocreomycetidae</taxon>
        <taxon>Hypocreales</taxon>
        <taxon>Ophiocordycipitaceae</taxon>
        <taxon>Tolypocladium</taxon>
    </lineage>
</organism>
<proteinExistence type="predicted"/>
<dbReference type="Proteomes" id="UP000036947">
    <property type="component" value="Unassembled WGS sequence"/>
</dbReference>
<sequence>MDVKLSERHRIHLGRELLLPLLAAPAPLDGAPRNPRPVLDAQGKGVLHAAAVVNARDAEVRERRGDGLGSGLLAGVRSEPRARLRDAAVYVGEQLGREVLLARHHAEAREGAVDEMAPVQHRVDEHVRVREREVPQDAHDVLDRHAELALCPPLRRQQPLDDDVVRDAPRRVRLGVEEDLRVAHALARRLDKVCPRQRLEIVGRDEHTHAQVVVEEVIETGEAPVAGEQRLSRRVRRVRRRATLFLAASEKSRDGSRVLSM</sequence>
<protein>
    <submittedName>
        <fullName evidence="1">Uncharacterized protein</fullName>
    </submittedName>
</protein>
<reference evidence="1 2" key="1">
    <citation type="journal article" date="2015" name="BMC Genomics">
        <title>The genome of the truffle-parasite Tolypocladium ophioglossoides and the evolution of antifungal peptaibiotics.</title>
        <authorList>
            <person name="Quandt C.A."/>
            <person name="Bushley K.E."/>
            <person name="Spatafora J.W."/>
        </authorList>
    </citation>
    <scope>NUCLEOTIDE SEQUENCE [LARGE SCALE GENOMIC DNA]</scope>
    <source>
        <strain evidence="1 2">CBS 100239</strain>
    </source>
</reference>
<accession>A0A0L0NJI1</accession>
<dbReference type="EMBL" id="LFRF01000002">
    <property type="protein sequence ID" value="KND94193.1"/>
    <property type="molecule type" value="Genomic_DNA"/>
</dbReference>
<name>A0A0L0NJI1_TOLOC</name>
<evidence type="ECO:0000313" key="1">
    <source>
        <dbReference type="EMBL" id="KND94193.1"/>
    </source>
</evidence>
<dbReference type="OrthoDB" id="20295at2759"/>